<name>A0A8T2IJ37_9PIPI</name>
<dbReference type="PANTHER" id="PTHR47306">
    <property type="entry name" value="SI:CH211-178J18.4-RELATED"/>
    <property type="match status" value="1"/>
</dbReference>
<dbReference type="AlphaFoldDB" id="A0A8T2IJ37"/>
<protein>
    <submittedName>
        <fullName evidence="1">Uncharacterized protein</fullName>
    </submittedName>
</protein>
<gene>
    <name evidence="1" type="ORF">GDO86_020522</name>
</gene>
<comment type="caution">
    <text evidence="1">The sequence shown here is derived from an EMBL/GenBank/DDBJ whole genome shotgun (WGS) entry which is preliminary data.</text>
</comment>
<sequence>MPVFNDAIRKIRDTDSFTEKDGCVVLYYLECIVILKCLQRPGVVKNLTVQEWKGRIRYMDKDGETTLIAVKEHKTAPQQVATIVLNKEEDEWFKIYFEKVRPSFLKKKELQFFFISSTGEQIFNPSSDLSRFHQRFGLQSVSSQVARRHGKTFSATRMANSAYRKAFIQLLSHSNTTAESVYRDETE</sequence>
<dbReference type="Proteomes" id="UP000812440">
    <property type="component" value="Unassembled WGS sequence"/>
</dbReference>
<organism evidence="1 2">
    <name type="scientific">Hymenochirus boettgeri</name>
    <name type="common">Congo dwarf clawed frog</name>
    <dbReference type="NCBI Taxonomy" id="247094"/>
    <lineage>
        <taxon>Eukaryota</taxon>
        <taxon>Metazoa</taxon>
        <taxon>Chordata</taxon>
        <taxon>Craniata</taxon>
        <taxon>Vertebrata</taxon>
        <taxon>Euteleostomi</taxon>
        <taxon>Amphibia</taxon>
        <taxon>Batrachia</taxon>
        <taxon>Anura</taxon>
        <taxon>Pipoidea</taxon>
        <taxon>Pipidae</taxon>
        <taxon>Pipinae</taxon>
        <taxon>Hymenochirus</taxon>
    </lineage>
</organism>
<keyword evidence="2" id="KW-1185">Reference proteome</keyword>
<evidence type="ECO:0000313" key="2">
    <source>
        <dbReference type="Proteomes" id="UP000812440"/>
    </source>
</evidence>
<reference evidence="1" key="1">
    <citation type="thesis" date="2020" institute="ProQuest LLC" country="789 East Eisenhower Parkway, Ann Arbor, MI, USA">
        <title>Comparative Genomics and Chromosome Evolution.</title>
        <authorList>
            <person name="Mudd A.B."/>
        </authorList>
    </citation>
    <scope>NUCLEOTIDE SEQUENCE</scope>
    <source>
        <strain evidence="1">Female2</strain>
        <tissue evidence="1">Blood</tissue>
    </source>
</reference>
<proteinExistence type="predicted"/>
<accession>A0A8T2IJ37</accession>
<evidence type="ECO:0000313" key="1">
    <source>
        <dbReference type="EMBL" id="KAG8431667.1"/>
    </source>
</evidence>
<dbReference type="PANTHER" id="PTHR47306:SF2">
    <property type="entry name" value="CORE-BINDING (CB) DOMAIN-CONTAINING PROTEIN"/>
    <property type="match status" value="1"/>
</dbReference>
<dbReference type="EMBL" id="JAACNH010000100">
    <property type="protein sequence ID" value="KAG8431667.1"/>
    <property type="molecule type" value="Genomic_DNA"/>
</dbReference>
<dbReference type="OrthoDB" id="9903054at2759"/>